<dbReference type="PANTHER" id="PTHR43009">
    <property type="entry name" value="HOMOGENTISATE SOLANESYLTRANSFERASE, CHLOROPLASTIC"/>
    <property type="match status" value="1"/>
</dbReference>
<evidence type="ECO:0000256" key="2">
    <source>
        <dbReference type="ARBA" id="ARBA00022679"/>
    </source>
</evidence>
<evidence type="ECO:0000313" key="4">
    <source>
        <dbReference type="EMBL" id="GMN71131.1"/>
    </source>
</evidence>
<sequence>MEGDIKHNIRTFPTIYGPRKVAFFFTGILLVNYIGSMVIAICMPQAFKAYIMAPAHTICSLWLLTEAKKLDKANYTKEASANFFQLLWKLLGLEFLLFPFI</sequence>
<feature type="transmembrane region" description="Helical" evidence="3">
    <location>
        <begin position="21"/>
        <end position="41"/>
    </location>
</feature>
<dbReference type="PANTHER" id="PTHR43009:SF10">
    <property type="entry name" value="HOMOGENTISATE SOLANESYLTRANSFERASE, CHLOROPLASTIC"/>
    <property type="match status" value="1"/>
</dbReference>
<evidence type="ECO:0000256" key="3">
    <source>
        <dbReference type="SAM" id="Phobius"/>
    </source>
</evidence>
<gene>
    <name evidence="4" type="ORF">TIFTF001_052623</name>
</gene>
<comment type="similarity">
    <text evidence="1">Belongs to the UbiA prenyltransferase family.</text>
</comment>
<dbReference type="GO" id="GO:0016740">
    <property type="term" value="F:transferase activity"/>
    <property type="evidence" value="ECO:0007669"/>
    <property type="project" value="UniProtKB-KW"/>
</dbReference>
<dbReference type="AlphaFoldDB" id="A0AA88EGS4"/>
<evidence type="ECO:0000256" key="1">
    <source>
        <dbReference type="ARBA" id="ARBA00005985"/>
    </source>
</evidence>
<name>A0AA88EGS4_FICCA</name>
<dbReference type="Proteomes" id="UP001187192">
    <property type="component" value="Unassembled WGS sequence"/>
</dbReference>
<keyword evidence="3" id="KW-0472">Membrane</keyword>
<dbReference type="EMBL" id="BTGU01011274">
    <property type="protein sequence ID" value="GMN71131.1"/>
    <property type="molecule type" value="Genomic_DNA"/>
</dbReference>
<reference evidence="4" key="1">
    <citation type="submission" date="2023-07" db="EMBL/GenBank/DDBJ databases">
        <title>draft genome sequence of fig (Ficus carica).</title>
        <authorList>
            <person name="Takahashi T."/>
            <person name="Nishimura K."/>
        </authorList>
    </citation>
    <scope>NUCLEOTIDE SEQUENCE</scope>
</reference>
<accession>A0AA88EGS4</accession>
<evidence type="ECO:0000313" key="5">
    <source>
        <dbReference type="Proteomes" id="UP001187192"/>
    </source>
</evidence>
<keyword evidence="3" id="KW-0812">Transmembrane</keyword>
<organism evidence="4 5">
    <name type="scientific">Ficus carica</name>
    <name type="common">Common fig</name>
    <dbReference type="NCBI Taxonomy" id="3494"/>
    <lineage>
        <taxon>Eukaryota</taxon>
        <taxon>Viridiplantae</taxon>
        <taxon>Streptophyta</taxon>
        <taxon>Embryophyta</taxon>
        <taxon>Tracheophyta</taxon>
        <taxon>Spermatophyta</taxon>
        <taxon>Magnoliopsida</taxon>
        <taxon>eudicotyledons</taxon>
        <taxon>Gunneridae</taxon>
        <taxon>Pentapetalae</taxon>
        <taxon>rosids</taxon>
        <taxon>fabids</taxon>
        <taxon>Rosales</taxon>
        <taxon>Moraceae</taxon>
        <taxon>Ficeae</taxon>
        <taxon>Ficus</taxon>
    </lineage>
</organism>
<keyword evidence="3" id="KW-1133">Transmembrane helix</keyword>
<comment type="caution">
    <text evidence="4">The sequence shown here is derived from an EMBL/GenBank/DDBJ whole genome shotgun (WGS) entry which is preliminary data.</text>
</comment>
<keyword evidence="2" id="KW-0808">Transferase</keyword>
<keyword evidence="5" id="KW-1185">Reference proteome</keyword>
<protein>
    <submittedName>
        <fullName evidence="4">Uncharacterized protein</fullName>
    </submittedName>
</protein>
<proteinExistence type="inferred from homology"/>